<gene>
    <name evidence="2" type="ORF">GALMADRAFT_148590</name>
</gene>
<sequence length="381" mass="41078">MASVLRPLLPGSIASASQQGPSGNPDGEEDGEDDSAGAGAGAGADAGSGSGAPAPEPEEPTGDAPAGPADQSAPGTEDPLEEQETNSHEPAAPGDSPASDTEDLPRKLRERGEKCPLPIPEPIVKKNPKKNPKRNTQSKGKGKANPKLLTYSPLPLFNVEEDQKTYVPDEEIKMSFPYSKLDVVTNVAKVKMYDEETSAVVNDAVLYDAFGQPTTVHPTFHNQTDAQNFYGLLKAVEKCYVNGKPRHAQKGVYTNFFIMDEKEFNEMEPEVVQDLVRHRQLVLTNCSNPNIKFTPRSLSNIGSLTSSLCIHDHSIVSKNPNDCHRTRNLQQILDCIDQGDKGKILNVLDIPNSISPLPTTGYSSELIAWNATGADLLQVLT</sequence>
<feature type="region of interest" description="Disordered" evidence="1">
    <location>
        <begin position="1"/>
        <end position="149"/>
    </location>
</feature>
<feature type="compositionally biased region" description="Gly residues" evidence="1">
    <location>
        <begin position="38"/>
        <end position="50"/>
    </location>
</feature>
<dbReference type="Proteomes" id="UP000027222">
    <property type="component" value="Unassembled WGS sequence"/>
</dbReference>
<evidence type="ECO:0000313" key="3">
    <source>
        <dbReference type="Proteomes" id="UP000027222"/>
    </source>
</evidence>
<feature type="compositionally biased region" description="Basic and acidic residues" evidence="1">
    <location>
        <begin position="103"/>
        <end position="114"/>
    </location>
</feature>
<dbReference type="AlphaFoldDB" id="A0A067S439"/>
<proteinExistence type="predicted"/>
<protein>
    <submittedName>
        <fullName evidence="2">Uncharacterized protein</fullName>
    </submittedName>
</protein>
<evidence type="ECO:0000256" key="1">
    <source>
        <dbReference type="SAM" id="MobiDB-lite"/>
    </source>
</evidence>
<name>A0A067S439_GALM3</name>
<feature type="compositionally biased region" description="Acidic residues" evidence="1">
    <location>
        <begin position="26"/>
        <end position="35"/>
    </location>
</feature>
<evidence type="ECO:0000313" key="2">
    <source>
        <dbReference type="EMBL" id="KDR65551.1"/>
    </source>
</evidence>
<dbReference type="EMBL" id="KL142441">
    <property type="protein sequence ID" value="KDR65551.1"/>
    <property type="molecule type" value="Genomic_DNA"/>
</dbReference>
<dbReference type="HOGENOM" id="CLU_725718_0_0_1"/>
<organism evidence="2 3">
    <name type="scientific">Galerina marginata (strain CBS 339.88)</name>
    <dbReference type="NCBI Taxonomy" id="685588"/>
    <lineage>
        <taxon>Eukaryota</taxon>
        <taxon>Fungi</taxon>
        <taxon>Dikarya</taxon>
        <taxon>Basidiomycota</taxon>
        <taxon>Agaricomycotina</taxon>
        <taxon>Agaricomycetes</taxon>
        <taxon>Agaricomycetidae</taxon>
        <taxon>Agaricales</taxon>
        <taxon>Agaricineae</taxon>
        <taxon>Strophariaceae</taxon>
        <taxon>Galerina</taxon>
    </lineage>
</organism>
<accession>A0A067S439</accession>
<reference evidence="3" key="1">
    <citation type="journal article" date="2014" name="Proc. Natl. Acad. Sci. U.S.A.">
        <title>Extensive sampling of basidiomycete genomes demonstrates inadequacy of the white-rot/brown-rot paradigm for wood decay fungi.</title>
        <authorList>
            <person name="Riley R."/>
            <person name="Salamov A.A."/>
            <person name="Brown D.W."/>
            <person name="Nagy L.G."/>
            <person name="Floudas D."/>
            <person name="Held B.W."/>
            <person name="Levasseur A."/>
            <person name="Lombard V."/>
            <person name="Morin E."/>
            <person name="Otillar R."/>
            <person name="Lindquist E.A."/>
            <person name="Sun H."/>
            <person name="LaButti K.M."/>
            <person name="Schmutz J."/>
            <person name="Jabbour D."/>
            <person name="Luo H."/>
            <person name="Baker S.E."/>
            <person name="Pisabarro A.G."/>
            <person name="Walton J.D."/>
            <person name="Blanchette R.A."/>
            <person name="Henrissat B."/>
            <person name="Martin F."/>
            <person name="Cullen D."/>
            <person name="Hibbett D.S."/>
            <person name="Grigoriev I.V."/>
        </authorList>
    </citation>
    <scope>NUCLEOTIDE SEQUENCE [LARGE SCALE GENOMIC DNA]</scope>
    <source>
        <strain evidence="3">CBS 339.88</strain>
    </source>
</reference>
<keyword evidence="3" id="KW-1185">Reference proteome</keyword>